<dbReference type="EMBL" id="JAUUUU010000002">
    <property type="protein sequence ID" value="MDP1520600.1"/>
    <property type="molecule type" value="Genomic_DNA"/>
</dbReference>
<reference evidence="1" key="1">
    <citation type="journal article" date="2010" name="Int. J. Syst. Evol. Microbiol.">
        <title>Porticoccus litoralis gen. nov., sp. nov., a gammaproteobacterium isolated from the Yellow Sea.</title>
        <authorList>
            <person name="Oh H.M."/>
            <person name="Kim H."/>
            <person name="Kim K.M."/>
            <person name="Min G.S."/>
            <person name="Cho J.C."/>
        </authorList>
    </citation>
    <scope>NUCLEOTIDE SEQUENCE</scope>
    <source>
        <strain evidence="1">DSM 25064</strain>
    </source>
</reference>
<dbReference type="Proteomes" id="UP001178354">
    <property type="component" value="Unassembled WGS sequence"/>
</dbReference>
<sequence>MNKKDLDTLKAFRKEYPIIVDSWQPEAADDEGYTWPKRCPKHEDIAMDAKRYLDDDACLPTDDIDVFELVKEDALALMRIINKVKEARKEKNLDDLEKYSHLLALGYRNSFLFCDDNDALIKVAKYEKKFSKIAKNLAKGRAAGSKSKTEKKERLHNLIRQELDQLYRQGQGYKMTYEQIADFLIERKISTYAKTTTLKHVKKYAPEIKAQYKTV</sequence>
<dbReference type="RefSeq" id="WP_305170145.1">
    <property type="nucleotide sequence ID" value="NZ_JAUUUU010000002.1"/>
</dbReference>
<keyword evidence="2" id="KW-1185">Reference proteome</keyword>
<reference evidence="1" key="2">
    <citation type="submission" date="2023-08" db="EMBL/GenBank/DDBJ databases">
        <authorList>
            <person name="Luo J."/>
        </authorList>
    </citation>
    <scope>NUCLEOTIDE SEQUENCE</scope>
    <source>
        <strain evidence="1">DSM 25064</strain>
    </source>
</reference>
<proteinExistence type="predicted"/>
<name>A0AAW8B3S5_9GAMM</name>
<gene>
    <name evidence="1" type="ORF">Q8A57_06415</name>
</gene>
<protein>
    <submittedName>
        <fullName evidence="1">Uncharacterized protein</fullName>
    </submittedName>
</protein>
<evidence type="ECO:0000313" key="2">
    <source>
        <dbReference type="Proteomes" id="UP001178354"/>
    </source>
</evidence>
<evidence type="ECO:0000313" key="1">
    <source>
        <dbReference type="EMBL" id="MDP1520600.1"/>
    </source>
</evidence>
<organism evidence="1 2">
    <name type="scientific">Porticoccus litoralis</name>
    <dbReference type="NCBI Taxonomy" id="434086"/>
    <lineage>
        <taxon>Bacteria</taxon>
        <taxon>Pseudomonadati</taxon>
        <taxon>Pseudomonadota</taxon>
        <taxon>Gammaproteobacteria</taxon>
        <taxon>Cellvibrionales</taxon>
        <taxon>Porticoccaceae</taxon>
        <taxon>Porticoccus</taxon>
    </lineage>
</organism>
<accession>A0AAW8B3S5</accession>
<comment type="caution">
    <text evidence="1">The sequence shown here is derived from an EMBL/GenBank/DDBJ whole genome shotgun (WGS) entry which is preliminary data.</text>
</comment>
<dbReference type="AlphaFoldDB" id="A0AAW8B3S5"/>